<organism evidence="7 8">
    <name type="scientific">Actinomadura rubrisoli</name>
    <dbReference type="NCBI Taxonomy" id="2530368"/>
    <lineage>
        <taxon>Bacteria</taxon>
        <taxon>Bacillati</taxon>
        <taxon>Actinomycetota</taxon>
        <taxon>Actinomycetes</taxon>
        <taxon>Streptosporangiales</taxon>
        <taxon>Thermomonosporaceae</taxon>
        <taxon>Actinomadura</taxon>
    </lineage>
</organism>
<keyword evidence="2" id="KW-0813">Transport</keyword>
<dbReference type="PANTHER" id="PTHR42711">
    <property type="entry name" value="ABC TRANSPORTER ATP-BINDING PROTEIN"/>
    <property type="match status" value="1"/>
</dbReference>
<dbReference type="GO" id="GO:0005886">
    <property type="term" value="C:plasma membrane"/>
    <property type="evidence" value="ECO:0007669"/>
    <property type="project" value="UniProtKB-SubCell"/>
</dbReference>
<keyword evidence="3" id="KW-0547">Nucleotide-binding</keyword>
<comment type="caution">
    <text evidence="7">The sequence shown here is derived from an EMBL/GenBank/DDBJ whole genome shotgun (WGS) entry which is preliminary data.</text>
</comment>
<dbReference type="SUPFAM" id="SSF52540">
    <property type="entry name" value="P-loop containing nucleoside triphosphate hydrolases"/>
    <property type="match status" value="1"/>
</dbReference>
<dbReference type="SMART" id="SM00382">
    <property type="entry name" value="AAA"/>
    <property type="match status" value="1"/>
</dbReference>
<evidence type="ECO:0000313" key="8">
    <source>
        <dbReference type="Proteomes" id="UP000294513"/>
    </source>
</evidence>
<dbReference type="InterPro" id="IPR050763">
    <property type="entry name" value="ABC_transporter_ATP-binding"/>
</dbReference>
<dbReference type="InterPro" id="IPR003593">
    <property type="entry name" value="AAA+_ATPase"/>
</dbReference>
<dbReference type="GO" id="GO:0016887">
    <property type="term" value="F:ATP hydrolysis activity"/>
    <property type="evidence" value="ECO:0007669"/>
    <property type="project" value="InterPro"/>
</dbReference>
<feature type="domain" description="ABC transporter" evidence="6">
    <location>
        <begin position="10"/>
        <end position="223"/>
    </location>
</feature>
<reference evidence="7 8" key="1">
    <citation type="submission" date="2019-03" db="EMBL/GenBank/DDBJ databases">
        <title>Draft genome sequences of novel Actinobacteria.</title>
        <authorList>
            <person name="Sahin N."/>
            <person name="Ay H."/>
            <person name="Saygin H."/>
        </authorList>
    </citation>
    <scope>NUCLEOTIDE SEQUENCE [LARGE SCALE GENOMIC DNA]</scope>
    <source>
        <strain evidence="7 8">H3C3</strain>
    </source>
</reference>
<sequence length="224" mass="24242">MDRHGGTNVIELSGVRIRFGEVAVLRGVSLAVAKGEVHALLGRTGAGKTTLLEVAAGLRRPALGTARLNNADPYLDQDAVRRGVVWREGGLFPGLTVAEVVDTWRRWTLDPVDPGEVLELTGLTTLADEPFERLDDERRRRLDLALALVGRADVLLLDEPMAGLAPQAADRIWQVLRTLSSHGVTILMSTPNANDACRADRFAILDQGHLVTNGNQALASRYVA</sequence>
<dbReference type="Pfam" id="PF00005">
    <property type="entry name" value="ABC_tran"/>
    <property type="match status" value="1"/>
</dbReference>
<dbReference type="InterPro" id="IPR003439">
    <property type="entry name" value="ABC_transporter-like_ATP-bd"/>
</dbReference>
<evidence type="ECO:0000256" key="3">
    <source>
        <dbReference type="ARBA" id="ARBA00022741"/>
    </source>
</evidence>
<evidence type="ECO:0000256" key="2">
    <source>
        <dbReference type="ARBA" id="ARBA00022448"/>
    </source>
</evidence>
<name>A0A4R5BAA1_9ACTN</name>
<dbReference type="GO" id="GO:0005524">
    <property type="term" value="F:ATP binding"/>
    <property type="evidence" value="ECO:0007669"/>
    <property type="project" value="UniProtKB-KW"/>
</dbReference>
<accession>A0A4R5BAA1</accession>
<comment type="subcellular location">
    <subcellularLocation>
        <location evidence="1">Cell membrane</location>
        <topology evidence="1">Peripheral membrane protein</topology>
    </subcellularLocation>
</comment>
<keyword evidence="8" id="KW-1185">Reference proteome</keyword>
<dbReference type="Proteomes" id="UP000294513">
    <property type="component" value="Unassembled WGS sequence"/>
</dbReference>
<evidence type="ECO:0000256" key="1">
    <source>
        <dbReference type="ARBA" id="ARBA00004202"/>
    </source>
</evidence>
<keyword evidence="5" id="KW-0046">Antibiotic resistance</keyword>
<dbReference type="EMBL" id="SMKU01000128">
    <property type="protein sequence ID" value="TDD82113.1"/>
    <property type="molecule type" value="Genomic_DNA"/>
</dbReference>
<evidence type="ECO:0000259" key="6">
    <source>
        <dbReference type="PROSITE" id="PS50893"/>
    </source>
</evidence>
<proteinExistence type="predicted"/>
<evidence type="ECO:0000256" key="4">
    <source>
        <dbReference type="ARBA" id="ARBA00022840"/>
    </source>
</evidence>
<evidence type="ECO:0000256" key="5">
    <source>
        <dbReference type="ARBA" id="ARBA00023251"/>
    </source>
</evidence>
<dbReference type="InterPro" id="IPR027417">
    <property type="entry name" value="P-loop_NTPase"/>
</dbReference>
<keyword evidence="4 7" id="KW-0067">ATP-binding</keyword>
<dbReference type="PANTHER" id="PTHR42711:SF16">
    <property type="entry name" value="ABC TRANSPORTER ATP-BINDING PROTEIN"/>
    <property type="match status" value="1"/>
</dbReference>
<gene>
    <name evidence="7" type="ORF">E1298_23135</name>
</gene>
<dbReference type="GO" id="GO:0046677">
    <property type="term" value="P:response to antibiotic"/>
    <property type="evidence" value="ECO:0007669"/>
    <property type="project" value="UniProtKB-KW"/>
</dbReference>
<dbReference type="PROSITE" id="PS50893">
    <property type="entry name" value="ABC_TRANSPORTER_2"/>
    <property type="match status" value="1"/>
</dbReference>
<protein>
    <submittedName>
        <fullName evidence="7">ABC transporter ATP-binding protein</fullName>
    </submittedName>
</protein>
<dbReference type="AlphaFoldDB" id="A0A4R5BAA1"/>
<dbReference type="OrthoDB" id="9804819at2"/>
<evidence type="ECO:0000313" key="7">
    <source>
        <dbReference type="EMBL" id="TDD82113.1"/>
    </source>
</evidence>
<dbReference type="CDD" id="cd03230">
    <property type="entry name" value="ABC_DR_subfamily_A"/>
    <property type="match status" value="1"/>
</dbReference>
<dbReference type="Gene3D" id="3.40.50.300">
    <property type="entry name" value="P-loop containing nucleotide triphosphate hydrolases"/>
    <property type="match status" value="1"/>
</dbReference>